<evidence type="ECO:0000259" key="11">
    <source>
        <dbReference type="PROSITE" id="PS51194"/>
    </source>
</evidence>
<dbReference type="Gene3D" id="3.40.50.10810">
    <property type="entry name" value="Tandem AAA-ATPase domain"/>
    <property type="match status" value="1"/>
</dbReference>
<dbReference type="GO" id="GO:0034728">
    <property type="term" value="P:nucleosome organization"/>
    <property type="evidence" value="ECO:0007669"/>
    <property type="project" value="TreeGrafter"/>
</dbReference>
<evidence type="ECO:0000313" key="14">
    <source>
        <dbReference type="Proteomes" id="UP000031668"/>
    </source>
</evidence>
<dbReference type="SMART" id="SM00490">
    <property type="entry name" value="HELICc"/>
    <property type="match status" value="1"/>
</dbReference>
<dbReference type="InterPro" id="IPR014001">
    <property type="entry name" value="Helicase_ATP-bd"/>
</dbReference>
<dbReference type="Proteomes" id="UP000031668">
    <property type="component" value="Unassembled WGS sequence"/>
</dbReference>
<dbReference type="SUPFAM" id="SSF101224">
    <property type="entry name" value="HAND domain of the nucleosome remodeling ATPase ISWI"/>
    <property type="match status" value="1"/>
</dbReference>
<evidence type="ECO:0000313" key="13">
    <source>
        <dbReference type="EMBL" id="KII67222.1"/>
    </source>
</evidence>
<dbReference type="InterPro" id="IPR009057">
    <property type="entry name" value="Homeodomain-like_sf"/>
</dbReference>
<dbReference type="InterPro" id="IPR049730">
    <property type="entry name" value="SNF2/RAD54-like_C"/>
</dbReference>
<evidence type="ECO:0000256" key="5">
    <source>
        <dbReference type="ARBA" id="ARBA00022801"/>
    </source>
</evidence>
<dbReference type="SUPFAM" id="SSF52540">
    <property type="entry name" value="P-loop containing nucleoside triphosphate hydrolases"/>
    <property type="match status" value="2"/>
</dbReference>
<evidence type="ECO:0000259" key="10">
    <source>
        <dbReference type="PROSITE" id="PS51192"/>
    </source>
</evidence>
<dbReference type="Pfam" id="PF00176">
    <property type="entry name" value="SNF2-rel_dom"/>
    <property type="match status" value="1"/>
</dbReference>
<feature type="region of interest" description="Disordered" evidence="9">
    <location>
        <begin position="961"/>
        <end position="997"/>
    </location>
</feature>
<proteinExistence type="inferred from homology"/>
<feature type="compositionally biased region" description="Basic and acidic residues" evidence="9">
    <location>
        <begin position="961"/>
        <end position="973"/>
    </location>
</feature>
<dbReference type="Pfam" id="PF09111">
    <property type="entry name" value="SLIDE"/>
    <property type="match status" value="1"/>
</dbReference>
<gene>
    <name evidence="13" type="ORF">RF11_13858</name>
</gene>
<dbReference type="InterPro" id="IPR001650">
    <property type="entry name" value="Helicase_C-like"/>
</dbReference>
<evidence type="ECO:0000256" key="2">
    <source>
        <dbReference type="ARBA" id="ARBA00009687"/>
    </source>
</evidence>
<evidence type="ECO:0000256" key="9">
    <source>
        <dbReference type="SAM" id="MobiDB-lite"/>
    </source>
</evidence>
<dbReference type="Pfam" id="PF00271">
    <property type="entry name" value="Helicase_C"/>
    <property type="match status" value="1"/>
</dbReference>
<dbReference type="OrthoDB" id="5857104at2759"/>
<dbReference type="FunFam" id="3.40.50.300:FF:000082">
    <property type="entry name" value="ISWI chromatin remodeling complex ATPase ISW1"/>
    <property type="match status" value="1"/>
</dbReference>
<dbReference type="GO" id="GO:0016887">
    <property type="term" value="F:ATP hydrolysis activity"/>
    <property type="evidence" value="ECO:0007669"/>
    <property type="project" value="TreeGrafter"/>
</dbReference>
<dbReference type="PANTHER" id="PTHR45623:SF49">
    <property type="entry name" value="SWI_SNF-RELATED MATRIX-ASSOCIATED ACTIN-DEPENDENT REGULATOR OF CHROMATIN SUBFAMILY A MEMBER 5"/>
    <property type="match status" value="1"/>
</dbReference>
<dbReference type="FunFam" id="3.40.50.10810:FF:000101">
    <property type="entry name" value="SWI/SNF-related, matrix-associated, actin-dependent regulator of"/>
    <property type="match status" value="1"/>
</dbReference>
<dbReference type="InterPro" id="IPR027417">
    <property type="entry name" value="P-loop_NTPase"/>
</dbReference>
<dbReference type="InterPro" id="IPR001005">
    <property type="entry name" value="SANT/Myb"/>
</dbReference>
<dbReference type="Gene3D" id="1.10.10.60">
    <property type="entry name" value="Homeodomain-like"/>
    <property type="match status" value="2"/>
</dbReference>
<dbReference type="InterPro" id="IPR015195">
    <property type="entry name" value="SLIDE"/>
</dbReference>
<dbReference type="InterPro" id="IPR044754">
    <property type="entry name" value="Isw1/2_DEXHc"/>
</dbReference>
<dbReference type="SUPFAM" id="SSF46689">
    <property type="entry name" value="Homeodomain-like"/>
    <property type="match status" value="2"/>
</dbReference>
<evidence type="ECO:0000256" key="8">
    <source>
        <dbReference type="ARBA" id="ARBA00023242"/>
    </source>
</evidence>
<keyword evidence="5" id="KW-0378">Hydrolase</keyword>
<keyword evidence="6" id="KW-0067">ATP-binding</keyword>
<feature type="domain" description="Helicase C-terminal" evidence="11">
    <location>
        <begin position="435"/>
        <end position="598"/>
    </location>
</feature>
<comment type="similarity">
    <text evidence="2">Belongs to the SNF2/RAD54 helicase family. ISWI subfamily.</text>
</comment>
<dbReference type="InterPro" id="IPR038718">
    <property type="entry name" value="SNF2-like_sf"/>
</dbReference>
<feature type="domain" description="SANT" evidence="12">
    <location>
        <begin position="788"/>
        <end position="840"/>
    </location>
</feature>
<dbReference type="EMBL" id="JWZT01003269">
    <property type="protein sequence ID" value="KII67222.1"/>
    <property type="molecule type" value="Genomic_DNA"/>
</dbReference>
<name>A0A0C2N018_THEKT</name>
<keyword evidence="14" id="KW-1185">Reference proteome</keyword>
<dbReference type="GO" id="GO:0042393">
    <property type="term" value="F:histone binding"/>
    <property type="evidence" value="ECO:0007669"/>
    <property type="project" value="TreeGrafter"/>
</dbReference>
<dbReference type="PROSITE" id="PS51293">
    <property type="entry name" value="SANT"/>
    <property type="match status" value="1"/>
</dbReference>
<dbReference type="Gene3D" id="1.10.1040.30">
    <property type="entry name" value="ISWI, HAND domain"/>
    <property type="match status" value="1"/>
</dbReference>
<evidence type="ECO:0000256" key="6">
    <source>
        <dbReference type="ARBA" id="ARBA00022840"/>
    </source>
</evidence>
<evidence type="ECO:0000256" key="3">
    <source>
        <dbReference type="ARBA" id="ARBA00022553"/>
    </source>
</evidence>
<dbReference type="SMART" id="SM00717">
    <property type="entry name" value="SANT"/>
    <property type="match status" value="2"/>
</dbReference>
<dbReference type="CDD" id="cd18793">
    <property type="entry name" value="SF2_C_SNF"/>
    <property type="match status" value="1"/>
</dbReference>
<sequence length="997" mass="116897">MTGRRKSTRVEANVLAKKRSVYVEDFSDEEDKKPKKRSKLAHNLLHNEEIDQKSASDKKKRIKFLLKKSESFSALFSELECSTSRKSSRKEKENEEFCDIDEGANVTYYFEESPKYIKGGEMREYQLRGLNWLISLYNNGINGILADEMGLGKTLQTISLLGYMKHYANNAGPHIVICPVICPKSTLANWVNEFQRWCPSIRVVHFSGTKEERHAWFNNDVYHGEWDVLVTTYEICIKDKSFLNKISFRYVVIDEAHRIKNEKSKLAEIVRGFKSSNRLLLTGTPLQNNLHELWALLNFLLPDVFSNSEEFDSWFDDEGVLSEEKKLIKRLHSILQPFLLRRLKSEVEKKLPPKKILKVYVGLTPMQKNYYRQILMKDIGVLNKTEKMQRSGLMNILMQLRKCCNHPYLFSNADIDVSIDEYGAQIVENSGKMKVLDKLLPRLKSEGSRVLLFSQMTRVLDILEDYLVYRRYKYCRLDGMTPHDVRTKSIHNFNAPNSDIFMFILSTRAGGLGINLATADVVILYDSDWNPQCDLQAMDRAHRIGQKKQVRVFRFITQNTVEERIIHRAEFKLRLDAVVIQQGRLVDQHSKMSDQELFNMIRHDAASIFASSESDVTDEQIDAILAKAEAKTEEEAEKLKTLDIDALKNFSLDQPDFIYNFEGENYQNKRLKAEPLWLEPPKRERKVNYGVDAYYKDVMNEKSRTNIPKPPKQPAIHDFQFYPKRLLELLEMETLAYQKSIGYRVDPDVDSEDEKIDMKKINELQRKIDRAEPLTPEEVEEKERLLTQGFSNWNRKEFTQFLKSVEKYGRDDIKNIAREIETKTYDEVVDYSKVFWEKMQELTDYEKINQQLVKGEAKLKKLVELKDTLTKKLSRYDNPWFQLRIHYGTNKGRGYTEDEDRFMICMLHHIGLERDDVYERLRMSIRVTPAFRLNWFLKSRSTADLQRRCTTLISMIQREIEENKNKKETEKNKQVNSEKLTPDSLKSKSRKSLTAKS</sequence>
<dbReference type="InterPro" id="IPR017884">
    <property type="entry name" value="SANT_dom"/>
</dbReference>
<keyword evidence="3" id="KW-0597">Phosphoprotein</keyword>
<accession>A0A0C2N018</accession>
<reference evidence="13 14" key="1">
    <citation type="journal article" date="2014" name="Genome Biol. Evol.">
        <title>The genome of the myxosporean Thelohanellus kitauei shows adaptations to nutrient acquisition within its fish host.</title>
        <authorList>
            <person name="Yang Y."/>
            <person name="Xiong J."/>
            <person name="Zhou Z."/>
            <person name="Huo F."/>
            <person name="Miao W."/>
            <person name="Ran C."/>
            <person name="Liu Y."/>
            <person name="Zhang J."/>
            <person name="Feng J."/>
            <person name="Wang M."/>
            <person name="Wang M."/>
            <person name="Wang L."/>
            <person name="Yao B."/>
        </authorList>
    </citation>
    <scope>NUCLEOTIDE SEQUENCE [LARGE SCALE GENOMIC DNA]</scope>
    <source>
        <strain evidence="13">Wuqing</strain>
    </source>
</reference>
<dbReference type="GO" id="GO:0031010">
    <property type="term" value="C:ISWI-type complex"/>
    <property type="evidence" value="ECO:0007669"/>
    <property type="project" value="UniProtKB-ARBA"/>
</dbReference>
<dbReference type="AlphaFoldDB" id="A0A0C2N018"/>
<comment type="subcellular location">
    <subcellularLocation>
        <location evidence="1">Nucleus</location>
    </subcellularLocation>
</comment>
<feature type="compositionally biased region" description="Basic residues" evidence="9">
    <location>
        <begin position="987"/>
        <end position="997"/>
    </location>
</feature>
<dbReference type="FunFam" id="1.10.10.60:FF:000022">
    <property type="entry name" value="ISWI chromatin-remodeling complex ATPase CHR11 isoform A"/>
    <property type="match status" value="1"/>
</dbReference>
<dbReference type="InterPro" id="IPR000330">
    <property type="entry name" value="SNF2_N"/>
</dbReference>
<dbReference type="PROSITE" id="PS51194">
    <property type="entry name" value="HELICASE_CTER"/>
    <property type="match status" value="1"/>
</dbReference>
<evidence type="ECO:0000256" key="4">
    <source>
        <dbReference type="ARBA" id="ARBA00022741"/>
    </source>
</evidence>
<dbReference type="CDD" id="cd17997">
    <property type="entry name" value="DEXHc_SMARCA1_SMARCA5"/>
    <property type="match status" value="1"/>
</dbReference>
<keyword evidence="7" id="KW-0156">Chromatin regulator</keyword>
<comment type="caution">
    <text evidence="13">The sequence shown here is derived from an EMBL/GenBank/DDBJ whole genome shotgun (WGS) entry which is preliminary data.</text>
</comment>
<dbReference type="Pfam" id="PF09110">
    <property type="entry name" value="HAND"/>
    <property type="match status" value="1"/>
</dbReference>
<protein>
    <submittedName>
        <fullName evidence="13">Putative global transcription activator SNF2L1</fullName>
    </submittedName>
</protein>
<dbReference type="Gene3D" id="3.40.50.300">
    <property type="entry name" value="P-loop containing nucleotide triphosphate hydrolases"/>
    <property type="match status" value="1"/>
</dbReference>
<dbReference type="CDD" id="cd00167">
    <property type="entry name" value="SANT"/>
    <property type="match status" value="1"/>
</dbReference>
<evidence type="ECO:0000256" key="1">
    <source>
        <dbReference type="ARBA" id="ARBA00004123"/>
    </source>
</evidence>
<dbReference type="PROSITE" id="PS51192">
    <property type="entry name" value="HELICASE_ATP_BIND_1"/>
    <property type="match status" value="1"/>
</dbReference>
<keyword evidence="4" id="KW-0547">Nucleotide-binding</keyword>
<evidence type="ECO:0000256" key="7">
    <source>
        <dbReference type="ARBA" id="ARBA00022853"/>
    </source>
</evidence>
<dbReference type="PANTHER" id="PTHR45623">
    <property type="entry name" value="CHROMODOMAIN-HELICASE-DNA-BINDING PROTEIN 3-RELATED-RELATED"/>
    <property type="match status" value="1"/>
</dbReference>
<dbReference type="GO" id="GO:0031491">
    <property type="term" value="F:nucleosome binding"/>
    <property type="evidence" value="ECO:0007669"/>
    <property type="project" value="InterPro"/>
</dbReference>
<dbReference type="GO" id="GO:0140658">
    <property type="term" value="F:ATP-dependent chromatin remodeler activity"/>
    <property type="evidence" value="ECO:0007669"/>
    <property type="project" value="TreeGrafter"/>
</dbReference>
<dbReference type="SMART" id="SM00487">
    <property type="entry name" value="DEXDc"/>
    <property type="match status" value="1"/>
</dbReference>
<keyword evidence="8" id="KW-0539">Nucleus</keyword>
<evidence type="ECO:0000259" key="12">
    <source>
        <dbReference type="PROSITE" id="PS51293"/>
    </source>
</evidence>
<dbReference type="GO" id="GO:0003677">
    <property type="term" value="F:DNA binding"/>
    <property type="evidence" value="ECO:0007669"/>
    <property type="project" value="InterPro"/>
</dbReference>
<dbReference type="GO" id="GO:0005524">
    <property type="term" value="F:ATP binding"/>
    <property type="evidence" value="ECO:0007669"/>
    <property type="project" value="UniProtKB-KW"/>
</dbReference>
<dbReference type="InterPro" id="IPR015194">
    <property type="entry name" value="ISWI_HAND-dom"/>
</dbReference>
<dbReference type="InterPro" id="IPR036306">
    <property type="entry name" value="ISWI_HAND-dom_sf"/>
</dbReference>
<organism evidence="13 14">
    <name type="scientific">Thelohanellus kitauei</name>
    <name type="common">Myxosporean</name>
    <dbReference type="NCBI Taxonomy" id="669202"/>
    <lineage>
        <taxon>Eukaryota</taxon>
        <taxon>Metazoa</taxon>
        <taxon>Cnidaria</taxon>
        <taxon>Myxozoa</taxon>
        <taxon>Myxosporea</taxon>
        <taxon>Bivalvulida</taxon>
        <taxon>Platysporina</taxon>
        <taxon>Myxobolidae</taxon>
        <taxon>Thelohanellus</taxon>
    </lineage>
</organism>
<dbReference type="OMA" id="VHDYQFF"/>
<feature type="domain" description="Helicase ATP-binding" evidence="10">
    <location>
        <begin position="134"/>
        <end position="303"/>
    </location>
</feature>